<evidence type="ECO:0000313" key="2">
    <source>
        <dbReference type="Proteomes" id="UP000052976"/>
    </source>
</evidence>
<feature type="non-terminal residue" evidence="1">
    <location>
        <position position="48"/>
    </location>
</feature>
<dbReference type="AlphaFoldDB" id="A0A091FIC7"/>
<proteinExistence type="predicted"/>
<dbReference type="EMBL" id="KK719059">
    <property type="protein sequence ID" value="KFO61140.1"/>
    <property type="molecule type" value="Genomic_DNA"/>
</dbReference>
<accession>A0A091FIC7</accession>
<name>A0A091FIC7_CORBR</name>
<protein>
    <submittedName>
        <fullName evidence="1">Protein TBRG4</fullName>
    </submittedName>
</protein>
<evidence type="ECO:0000313" key="1">
    <source>
        <dbReference type="EMBL" id="KFO61140.1"/>
    </source>
</evidence>
<dbReference type="Proteomes" id="UP000052976">
    <property type="component" value="Unassembled WGS sequence"/>
</dbReference>
<keyword evidence="2" id="KW-1185">Reference proteome</keyword>
<gene>
    <name evidence="1" type="ORF">N302_10583</name>
</gene>
<reference evidence="1 2" key="1">
    <citation type="submission" date="2014-04" db="EMBL/GenBank/DDBJ databases">
        <title>Genome evolution of avian class.</title>
        <authorList>
            <person name="Zhang G."/>
            <person name="Li C."/>
        </authorList>
    </citation>
    <scope>NUCLEOTIDE SEQUENCE [LARGE SCALE GENOMIC DNA]</scope>
    <source>
        <strain evidence="1">BGI_N302</strain>
    </source>
</reference>
<organism evidence="1 2">
    <name type="scientific">Corvus brachyrhynchos</name>
    <name type="common">American crow</name>
    <dbReference type="NCBI Taxonomy" id="85066"/>
    <lineage>
        <taxon>Eukaryota</taxon>
        <taxon>Metazoa</taxon>
        <taxon>Chordata</taxon>
        <taxon>Craniata</taxon>
        <taxon>Vertebrata</taxon>
        <taxon>Euteleostomi</taxon>
        <taxon>Archelosauria</taxon>
        <taxon>Archosauria</taxon>
        <taxon>Dinosauria</taxon>
        <taxon>Saurischia</taxon>
        <taxon>Theropoda</taxon>
        <taxon>Coelurosauria</taxon>
        <taxon>Aves</taxon>
        <taxon>Neognathae</taxon>
        <taxon>Neoaves</taxon>
        <taxon>Telluraves</taxon>
        <taxon>Australaves</taxon>
        <taxon>Passeriformes</taxon>
        <taxon>Corvoidea</taxon>
        <taxon>Corvidae</taxon>
        <taxon>Corvus</taxon>
    </lineage>
</organism>
<sequence length="48" mass="5477">LDSPKFPFFPQYSLDNAQKLSITQLCGILVSFARLNFQPSSSEEFFSM</sequence>
<feature type="non-terminal residue" evidence="1">
    <location>
        <position position="1"/>
    </location>
</feature>